<feature type="region of interest" description="Disordered" evidence="1">
    <location>
        <begin position="21"/>
        <end position="42"/>
    </location>
</feature>
<dbReference type="EMBL" id="MIGC01000705">
    <property type="protein sequence ID" value="PHJ24392.1"/>
    <property type="molecule type" value="Genomic_DNA"/>
</dbReference>
<evidence type="ECO:0000313" key="4">
    <source>
        <dbReference type="Proteomes" id="UP000221165"/>
    </source>
</evidence>
<evidence type="ECO:0000256" key="2">
    <source>
        <dbReference type="SAM" id="Phobius"/>
    </source>
</evidence>
<feature type="region of interest" description="Disordered" evidence="1">
    <location>
        <begin position="170"/>
        <end position="192"/>
    </location>
</feature>
<protein>
    <submittedName>
        <fullName evidence="3">Transmembrane protein</fullName>
    </submittedName>
</protein>
<dbReference type="OrthoDB" id="330071at2759"/>
<proteinExistence type="predicted"/>
<keyword evidence="2" id="KW-0472">Membrane</keyword>
<dbReference type="RefSeq" id="XP_067926065.1">
    <property type="nucleotide sequence ID" value="XM_068061969.1"/>
</dbReference>
<organism evidence="3 4">
    <name type="scientific">Cystoisospora suis</name>
    <dbReference type="NCBI Taxonomy" id="483139"/>
    <lineage>
        <taxon>Eukaryota</taxon>
        <taxon>Sar</taxon>
        <taxon>Alveolata</taxon>
        <taxon>Apicomplexa</taxon>
        <taxon>Conoidasida</taxon>
        <taxon>Coccidia</taxon>
        <taxon>Eucoccidiorida</taxon>
        <taxon>Eimeriorina</taxon>
        <taxon>Sarcocystidae</taxon>
        <taxon>Cystoisospora</taxon>
    </lineage>
</organism>
<reference evidence="3 4" key="1">
    <citation type="journal article" date="2017" name="Int. J. Parasitol.">
        <title>The genome of the protozoan parasite Cystoisospora suis and a reverse vaccinology approach to identify vaccine candidates.</title>
        <authorList>
            <person name="Palmieri N."/>
            <person name="Shrestha A."/>
            <person name="Ruttkowski B."/>
            <person name="Beck T."/>
            <person name="Vogl C."/>
            <person name="Tomley F."/>
            <person name="Blake D.P."/>
            <person name="Joachim A."/>
        </authorList>
    </citation>
    <scope>NUCLEOTIDE SEQUENCE [LARGE SCALE GENOMIC DNA]</scope>
    <source>
        <strain evidence="3 4">Wien I</strain>
    </source>
</reference>
<accession>A0A2C6LBC2</accession>
<sequence length="413" mass="43939">MKNVVGHGEVWLHDLSLLSTSTSPRRRTSGAAGASPTSVTCSPPPCCLSGSSSGGSPAELLFSHALAQVRKNHSATGAPRLQHPLDLPVFSPVSTTTEHGAQPSPSAWLGPSRVTADGGALFTSSRMTGLLLYSALSCRSGSDVGMAATAPSMTNDEDLYEMNEFLDADPAEVDGEGMGKAGRRDSGMGGERVVQDTDSATAVGLYESECNADHRDIGKLFERALVVASCRAESAGGCLLATHDDHEDAWSDIALTRGSDPDTLVLSAPPDRTKQSNVFDVRRIPGKDSDSRPTINIGEALNNQSATENKCAVLASYDPAHAVASEGRRMHRVDNKGPGRIAMSTGNASSLPARLMRHIWRRMRTYEQRKTNRRHLVVIAASFLIGLTLAVLLICIAHALLDRSVVKEQTFLS</sequence>
<comment type="caution">
    <text evidence="3">The sequence shown here is derived from an EMBL/GenBank/DDBJ whole genome shotgun (WGS) entry which is preliminary data.</text>
</comment>
<dbReference type="AlphaFoldDB" id="A0A2C6LBC2"/>
<evidence type="ECO:0000313" key="3">
    <source>
        <dbReference type="EMBL" id="PHJ24392.1"/>
    </source>
</evidence>
<dbReference type="GeneID" id="94425180"/>
<keyword evidence="2 3" id="KW-0812">Transmembrane</keyword>
<keyword evidence="2" id="KW-1133">Transmembrane helix</keyword>
<name>A0A2C6LBC2_9APIC</name>
<gene>
    <name evidence="3" type="ORF">CSUI_001764</name>
</gene>
<evidence type="ECO:0000256" key="1">
    <source>
        <dbReference type="SAM" id="MobiDB-lite"/>
    </source>
</evidence>
<feature type="transmembrane region" description="Helical" evidence="2">
    <location>
        <begin position="376"/>
        <end position="401"/>
    </location>
</feature>
<dbReference type="Proteomes" id="UP000221165">
    <property type="component" value="Unassembled WGS sequence"/>
</dbReference>
<dbReference type="VEuPathDB" id="ToxoDB:CSUI_001764"/>
<keyword evidence="4" id="KW-1185">Reference proteome</keyword>